<comment type="caution">
    <text evidence="2">The sequence shown here is derived from an EMBL/GenBank/DDBJ whole genome shotgun (WGS) entry which is preliminary data.</text>
</comment>
<dbReference type="PROSITE" id="PS50075">
    <property type="entry name" value="CARRIER"/>
    <property type="match status" value="1"/>
</dbReference>
<gene>
    <name evidence="2" type="primary">acpP_36</name>
    <name evidence="2" type="ORF">SDC9_86252</name>
</gene>
<feature type="domain" description="Carrier" evidence="1">
    <location>
        <begin position="1"/>
        <end position="73"/>
    </location>
</feature>
<dbReference type="InterPro" id="IPR009081">
    <property type="entry name" value="PP-bd_ACP"/>
</dbReference>
<dbReference type="EMBL" id="VSSQ01008709">
    <property type="protein sequence ID" value="MPM39618.1"/>
    <property type="molecule type" value="Genomic_DNA"/>
</dbReference>
<reference evidence="2" key="1">
    <citation type="submission" date="2019-08" db="EMBL/GenBank/DDBJ databases">
        <authorList>
            <person name="Kucharzyk K."/>
            <person name="Murdoch R.W."/>
            <person name="Higgins S."/>
            <person name="Loffler F."/>
        </authorList>
    </citation>
    <scope>NUCLEOTIDE SEQUENCE</scope>
</reference>
<evidence type="ECO:0000313" key="2">
    <source>
        <dbReference type="EMBL" id="MPM39618.1"/>
    </source>
</evidence>
<dbReference type="Gene3D" id="1.10.1200.10">
    <property type="entry name" value="ACP-like"/>
    <property type="match status" value="1"/>
</dbReference>
<dbReference type="SUPFAM" id="SSF47336">
    <property type="entry name" value="ACP-like"/>
    <property type="match status" value="1"/>
</dbReference>
<accession>A0A644ZH31</accession>
<dbReference type="Pfam" id="PF00550">
    <property type="entry name" value="PP-binding"/>
    <property type="match status" value="1"/>
</dbReference>
<evidence type="ECO:0000259" key="1">
    <source>
        <dbReference type="PROSITE" id="PS50075"/>
    </source>
</evidence>
<proteinExistence type="predicted"/>
<dbReference type="InterPro" id="IPR036736">
    <property type="entry name" value="ACP-like_sf"/>
</dbReference>
<dbReference type="AlphaFoldDB" id="A0A644ZH31"/>
<sequence length="75" mass="8439">MLTELIEIIKDTFLPTIVVTGDTALKTDLALDSFEIINLIGILEDKYKIEINVIDIVSLITLEDICNYIANKKMP</sequence>
<name>A0A644ZH31_9ZZZZ</name>
<protein>
    <submittedName>
        <fullName evidence="2">Acyl carrier protein</fullName>
    </submittedName>
</protein>
<organism evidence="2">
    <name type="scientific">bioreactor metagenome</name>
    <dbReference type="NCBI Taxonomy" id="1076179"/>
    <lineage>
        <taxon>unclassified sequences</taxon>
        <taxon>metagenomes</taxon>
        <taxon>ecological metagenomes</taxon>
    </lineage>
</organism>